<name>A0ABP3TBU1_9GAMM</name>
<dbReference type="Proteomes" id="UP001499915">
    <property type="component" value="Unassembled WGS sequence"/>
</dbReference>
<comment type="caution">
    <text evidence="1">The sequence shown here is derived from an EMBL/GenBank/DDBJ whole genome shotgun (WGS) entry which is preliminary data.</text>
</comment>
<accession>A0ABP3TBU1</accession>
<organism evidence="1 2">
    <name type="scientific">Marinobacterium maritimum</name>
    <dbReference type="NCBI Taxonomy" id="500162"/>
    <lineage>
        <taxon>Bacteria</taxon>
        <taxon>Pseudomonadati</taxon>
        <taxon>Pseudomonadota</taxon>
        <taxon>Gammaproteobacteria</taxon>
        <taxon>Oceanospirillales</taxon>
        <taxon>Oceanospirillaceae</taxon>
        <taxon>Marinobacterium</taxon>
    </lineage>
</organism>
<protein>
    <submittedName>
        <fullName evidence="1">Uncharacterized protein</fullName>
    </submittedName>
</protein>
<dbReference type="EMBL" id="BAAAET010000002">
    <property type="protein sequence ID" value="GAA0692795.1"/>
    <property type="molecule type" value="Genomic_DNA"/>
</dbReference>
<reference evidence="2" key="1">
    <citation type="journal article" date="2019" name="Int. J. Syst. Evol. Microbiol.">
        <title>The Global Catalogue of Microorganisms (GCM) 10K type strain sequencing project: providing services to taxonomists for standard genome sequencing and annotation.</title>
        <authorList>
            <consortium name="The Broad Institute Genomics Platform"/>
            <consortium name="The Broad Institute Genome Sequencing Center for Infectious Disease"/>
            <person name="Wu L."/>
            <person name="Ma J."/>
        </authorList>
    </citation>
    <scope>NUCLEOTIDE SEQUENCE [LARGE SCALE GENOMIC DNA]</scope>
    <source>
        <strain evidence="2">JCM 15134</strain>
    </source>
</reference>
<evidence type="ECO:0000313" key="2">
    <source>
        <dbReference type="Proteomes" id="UP001499915"/>
    </source>
</evidence>
<keyword evidence="2" id="KW-1185">Reference proteome</keyword>
<sequence length="47" mass="5393">MPNIIGIVMRTRVWRMGALSRSGRLDMLFLWLEEGLQSVTEKETASL</sequence>
<evidence type="ECO:0000313" key="1">
    <source>
        <dbReference type="EMBL" id="GAA0692795.1"/>
    </source>
</evidence>
<gene>
    <name evidence="1" type="ORF">GCM10009104_19980</name>
</gene>
<proteinExistence type="predicted"/>